<gene>
    <name evidence="5" type="ORF">ENP06_01090</name>
    <name evidence="6" type="ORF">ENQ31_05900</name>
</gene>
<reference evidence="6" key="1">
    <citation type="journal article" date="2020" name="mSystems">
        <title>Genome- and Community-Level Interaction Insights into Carbon Utilization and Element Cycling Functions of Hydrothermarchaeota in Hydrothermal Sediment.</title>
        <authorList>
            <person name="Zhou Z."/>
            <person name="Liu Y."/>
            <person name="Xu W."/>
            <person name="Pan J."/>
            <person name="Luo Z.H."/>
            <person name="Li M."/>
        </authorList>
    </citation>
    <scope>NUCLEOTIDE SEQUENCE [LARGE SCALE GENOMIC DNA]</scope>
    <source>
        <strain evidence="5">SpSt-186</strain>
        <strain evidence="6">SpSt-299</strain>
    </source>
</reference>
<protein>
    <submittedName>
        <fullName evidence="6">Metallophosphoesterase</fullName>
    </submittedName>
</protein>
<dbReference type="InterPro" id="IPR029052">
    <property type="entry name" value="Metallo-depent_PP-like"/>
</dbReference>
<dbReference type="GO" id="GO:0008758">
    <property type="term" value="F:UDP-2,3-diacylglucosamine hydrolase activity"/>
    <property type="evidence" value="ECO:0007669"/>
    <property type="project" value="TreeGrafter"/>
</dbReference>
<dbReference type="PANTHER" id="PTHR31302:SF31">
    <property type="entry name" value="PHOSPHODIESTERASE YAEI"/>
    <property type="match status" value="1"/>
</dbReference>
<dbReference type="SUPFAM" id="SSF56300">
    <property type="entry name" value="Metallo-dependent phosphatases"/>
    <property type="match status" value="1"/>
</dbReference>
<keyword evidence="3" id="KW-1133">Transmembrane helix</keyword>
<feature type="transmembrane region" description="Helical" evidence="3">
    <location>
        <begin position="40"/>
        <end position="59"/>
    </location>
</feature>
<name>A0A7C2SR97_9BACT</name>
<dbReference type="AlphaFoldDB" id="A0A7C2SR97"/>
<dbReference type="PANTHER" id="PTHR31302">
    <property type="entry name" value="TRANSMEMBRANE PROTEIN WITH METALLOPHOSPHOESTERASE DOMAIN-RELATED"/>
    <property type="match status" value="1"/>
</dbReference>
<dbReference type="GO" id="GO:0009245">
    <property type="term" value="P:lipid A biosynthetic process"/>
    <property type="evidence" value="ECO:0007669"/>
    <property type="project" value="TreeGrafter"/>
</dbReference>
<feature type="transmembrane region" description="Helical" evidence="3">
    <location>
        <begin position="7"/>
        <end position="28"/>
    </location>
</feature>
<dbReference type="GO" id="GO:0016020">
    <property type="term" value="C:membrane"/>
    <property type="evidence" value="ECO:0007669"/>
    <property type="project" value="GOC"/>
</dbReference>
<comment type="caution">
    <text evidence="6">The sequence shown here is derived from an EMBL/GenBank/DDBJ whole genome shotgun (WGS) entry which is preliminary data.</text>
</comment>
<dbReference type="InterPro" id="IPR051158">
    <property type="entry name" value="Metallophosphoesterase_sf"/>
</dbReference>
<evidence type="ECO:0000313" key="6">
    <source>
        <dbReference type="EMBL" id="HET47678.1"/>
    </source>
</evidence>
<accession>A0A7C2SR97</accession>
<proteinExistence type="predicted"/>
<dbReference type="EMBL" id="DSMR01000426">
    <property type="protein sequence ID" value="HET47678.1"/>
    <property type="molecule type" value="Genomic_DNA"/>
</dbReference>
<evidence type="ECO:0000256" key="3">
    <source>
        <dbReference type="SAM" id="Phobius"/>
    </source>
</evidence>
<dbReference type="EMBL" id="DSHW01000081">
    <property type="protein sequence ID" value="HEQ87990.1"/>
    <property type="molecule type" value="Genomic_DNA"/>
</dbReference>
<sequence>MTSGRIAVFLLTVLTVWSFMHLYTFWRLAKLPWLATVPRWAWWAAGLLLWFSYPFARYLDRNGMSSEFARLLELSGAVWLGTLFLLVTALLASELLTAFGLWKAAVVPVRTGSLALAVLLSVVGIVQGNRTPRVESLEVQLPQLPRELDGLRVVQLSDLHLGTILREGWLSARLAQVEALKPDLVVVTGDLIDGNARHVERLLPLLKELKAPLGVYAVTGNHEFYAGLEASVQLFRDAGFAVLRDQHVEVRPGLVVAGVDDLTARRQYGINHRAVEKALAGRPPGACVFLSHTPWQVEEAARLGAGLMLSGHTHDGQIWPFSYLVRLSYPYVGGTYQVKGLTLHVSRGTGTWGPRLRLWKPGEITLITLRSPSS</sequence>
<evidence type="ECO:0000313" key="5">
    <source>
        <dbReference type="EMBL" id="HEQ87990.1"/>
    </source>
</evidence>
<organism evidence="6">
    <name type="scientific">Thermoanaerobaculum aquaticum</name>
    <dbReference type="NCBI Taxonomy" id="1312852"/>
    <lineage>
        <taxon>Bacteria</taxon>
        <taxon>Pseudomonadati</taxon>
        <taxon>Acidobacteriota</taxon>
        <taxon>Thermoanaerobaculia</taxon>
        <taxon>Thermoanaerobaculales</taxon>
        <taxon>Thermoanaerobaculaceae</taxon>
        <taxon>Thermoanaerobaculum</taxon>
    </lineage>
</organism>
<dbReference type="InterPro" id="IPR004843">
    <property type="entry name" value="Calcineurin-like_PHP"/>
</dbReference>
<evidence type="ECO:0000256" key="2">
    <source>
        <dbReference type="ARBA" id="ARBA00022801"/>
    </source>
</evidence>
<keyword evidence="2" id="KW-0378">Hydrolase</keyword>
<dbReference type="CDD" id="cd07385">
    <property type="entry name" value="MPP_YkuE_C"/>
    <property type="match status" value="1"/>
</dbReference>
<keyword evidence="3" id="KW-0472">Membrane</keyword>
<feature type="transmembrane region" description="Helical" evidence="3">
    <location>
        <begin position="71"/>
        <end position="92"/>
    </location>
</feature>
<keyword evidence="3" id="KW-0812">Transmembrane</keyword>
<feature type="transmembrane region" description="Helical" evidence="3">
    <location>
        <begin position="104"/>
        <end position="126"/>
    </location>
</feature>
<evidence type="ECO:0000259" key="4">
    <source>
        <dbReference type="Pfam" id="PF00149"/>
    </source>
</evidence>
<dbReference type="GO" id="GO:0046872">
    <property type="term" value="F:metal ion binding"/>
    <property type="evidence" value="ECO:0007669"/>
    <property type="project" value="UniProtKB-KW"/>
</dbReference>
<dbReference type="Gene3D" id="3.60.21.10">
    <property type="match status" value="1"/>
</dbReference>
<evidence type="ECO:0000256" key="1">
    <source>
        <dbReference type="ARBA" id="ARBA00022723"/>
    </source>
</evidence>
<keyword evidence="1" id="KW-0479">Metal-binding</keyword>
<dbReference type="Pfam" id="PF00149">
    <property type="entry name" value="Metallophos"/>
    <property type="match status" value="1"/>
</dbReference>
<feature type="domain" description="Calcineurin-like phosphoesterase" evidence="4">
    <location>
        <begin position="151"/>
        <end position="315"/>
    </location>
</feature>